<dbReference type="InterPro" id="IPR052523">
    <property type="entry name" value="Trichothecene_AcTrans"/>
</dbReference>
<dbReference type="InterPro" id="IPR000182">
    <property type="entry name" value="GNAT_dom"/>
</dbReference>
<name>A0A8H4UD40_9HYPO</name>
<dbReference type="Pfam" id="PF13673">
    <property type="entry name" value="Acetyltransf_10"/>
    <property type="match status" value="1"/>
</dbReference>
<evidence type="ECO:0000313" key="3">
    <source>
        <dbReference type="Proteomes" id="UP000635477"/>
    </source>
</evidence>
<dbReference type="PROSITE" id="PS51186">
    <property type="entry name" value="GNAT"/>
    <property type="match status" value="1"/>
</dbReference>
<dbReference type="AlphaFoldDB" id="A0A8H4UD40"/>
<accession>A0A8H4UD40</accession>
<dbReference type="PANTHER" id="PTHR42791">
    <property type="entry name" value="GNAT FAMILY ACETYLTRANSFERASE"/>
    <property type="match status" value="1"/>
</dbReference>
<reference evidence="2" key="2">
    <citation type="submission" date="2020-05" db="EMBL/GenBank/DDBJ databases">
        <authorList>
            <person name="Kim H.-S."/>
            <person name="Proctor R.H."/>
            <person name="Brown D.W."/>
        </authorList>
    </citation>
    <scope>NUCLEOTIDE SEQUENCE</scope>
    <source>
        <strain evidence="2">NRRL 22465</strain>
    </source>
</reference>
<proteinExistence type="predicted"/>
<organism evidence="2 3">
    <name type="scientific">Fusarium zealandicum</name>
    <dbReference type="NCBI Taxonomy" id="1053134"/>
    <lineage>
        <taxon>Eukaryota</taxon>
        <taxon>Fungi</taxon>
        <taxon>Dikarya</taxon>
        <taxon>Ascomycota</taxon>
        <taxon>Pezizomycotina</taxon>
        <taxon>Sordariomycetes</taxon>
        <taxon>Hypocreomycetidae</taxon>
        <taxon>Hypocreales</taxon>
        <taxon>Nectriaceae</taxon>
        <taxon>Fusarium</taxon>
        <taxon>Fusarium staphyleae species complex</taxon>
    </lineage>
</organism>
<sequence length="252" mass="28420">MDAITLRPATPADSERISQIHQDALETYHEFYAAFFQNHPRELMPLATLRALNDPQFTFWVAELAGEMAGFVRYRLVVPANTNANANVVAAQETQGQPLASIWAPKEHLKELWERFNERSVEMDKCREEAVDGKKHFGISSVSQLLWIPLHQRKGIGAHLLRHVIDKADADGLPILIISSAEAHGLYRRMGFESLGTWPIDNERWADEIAEHEEKLGIAAGVGDGNNLRQVCRGMSEVEDCMIRLPAFRNAR</sequence>
<dbReference type="GO" id="GO:0016747">
    <property type="term" value="F:acyltransferase activity, transferring groups other than amino-acyl groups"/>
    <property type="evidence" value="ECO:0007669"/>
    <property type="project" value="InterPro"/>
</dbReference>
<dbReference type="EMBL" id="JABEYC010000826">
    <property type="protein sequence ID" value="KAF4973899.1"/>
    <property type="molecule type" value="Genomic_DNA"/>
</dbReference>
<dbReference type="SUPFAM" id="SSF55729">
    <property type="entry name" value="Acyl-CoA N-acyltransferases (Nat)"/>
    <property type="match status" value="1"/>
</dbReference>
<dbReference type="CDD" id="cd04301">
    <property type="entry name" value="NAT_SF"/>
    <property type="match status" value="1"/>
</dbReference>
<evidence type="ECO:0000313" key="2">
    <source>
        <dbReference type="EMBL" id="KAF4973899.1"/>
    </source>
</evidence>
<protein>
    <recommendedName>
        <fullName evidence="1">N-acetyltransferase domain-containing protein</fullName>
    </recommendedName>
</protein>
<gene>
    <name evidence="2" type="ORF">FZEAL_9125</name>
</gene>
<keyword evidence="3" id="KW-1185">Reference proteome</keyword>
<dbReference type="InterPro" id="IPR016181">
    <property type="entry name" value="Acyl_CoA_acyltransferase"/>
</dbReference>
<evidence type="ECO:0000259" key="1">
    <source>
        <dbReference type="PROSITE" id="PS51186"/>
    </source>
</evidence>
<reference evidence="2" key="1">
    <citation type="journal article" date="2020" name="BMC Genomics">
        <title>Correction to: Identification and distribution of gene clusters required for synthesis of sphingolipid metabolism inhibitors in diverse species of the filamentous fungus Fusarium.</title>
        <authorList>
            <person name="Kim H.S."/>
            <person name="Lohmar J.M."/>
            <person name="Busman M."/>
            <person name="Brown D.W."/>
            <person name="Naumann T.A."/>
            <person name="Divon H.H."/>
            <person name="Lysoe E."/>
            <person name="Uhlig S."/>
            <person name="Proctor R.H."/>
        </authorList>
    </citation>
    <scope>NUCLEOTIDE SEQUENCE</scope>
    <source>
        <strain evidence="2">NRRL 22465</strain>
    </source>
</reference>
<feature type="domain" description="N-acetyltransferase" evidence="1">
    <location>
        <begin position="4"/>
        <end position="210"/>
    </location>
</feature>
<dbReference type="PANTHER" id="PTHR42791:SF2">
    <property type="entry name" value="N-ACETYLTRANSFERASE DOMAIN-CONTAINING PROTEIN"/>
    <property type="match status" value="1"/>
</dbReference>
<dbReference type="Proteomes" id="UP000635477">
    <property type="component" value="Unassembled WGS sequence"/>
</dbReference>
<dbReference type="OrthoDB" id="2744543at2759"/>
<comment type="caution">
    <text evidence="2">The sequence shown here is derived from an EMBL/GenBank/DDBJ whole genome shotgun (WGS) entry which is preliminary data.</text>
</comment>
<dbReference type="Gene3D" id="3.40.630.30">
    <property type="match status" value="1"/>
</dbReference>